<protein>
    <submittedName>
        <fullName evidence="1">Archaeal primase DnaG/twinkle, TOPRIM domain</fullName>
    </submittedName>
</protein>
<dbReference type="SUPFAM" id="SSF56731">
    <property type="entry name" value="DNA primase core"/>
    <property type="match status" value="1"/>
</dbReference>
<dbReference type="CDD" id="cd01029">
    <property type="entry name" value="TOPRIM_primases"/>
    <property type="match status" value="1"/>
</dbReference>
<name>A0A6J5TA10_9CAUD</name>
<proteinExistence type="predicted"/>
<reference evidence="1" key="1">
    <citation type="submission" date="2020-05" db="EMBL/GenBank/DDBJ databases">
        <authorList>
            <person name="Chiriac C."/>
            <person name="Salcher M."/>
            <person name="Ghai R."/>
            <person name="Kavagutti S V."/>
        </authorList>
    </citation>
    <scope>NUCLEOTIDE SEQUENCE</scope>
</reference>
<accession>A0A6J5TA10</accession>
<sequence>MIDRKLLLAFAPKTMGDQVHINHTGCSSGVDKKKRLYIKRTPKGIVAYCHHCAEAGFASDGISGDRMATWLTEKTAPIVKSTTVPMTGPLSVQAETWLLSHYCSTGYFGFSGVRAKHNQIALTLRNPETDVIGYQVRNLLPGATPKYITSYIYSGNKGDSAWFHYGLNKTLVITEDYLSAYRVSQDTHGSVSSLALLRTTITDRTLLQIYELGFKNVVIWLDPDEAGIKGATKAQKELTHFLSTETSIKVINIGKEPKECTVEELSTILKGL</sequence>
<dbReference type="EMBL" id="LR797812">
    <property type="protein sequence ID" value="CAB4240671.1"/>
    <property type="molecule type" value="Genomic_DNA"/>
</dbReference>
<dbReference type="Gene3D" id="3.40.1360.10">
    <property type="match status" value="1"/>
</dbReference>
<organism evidence="1">
    <name type="scientific">uncultured Caudovirales phage</name>
    <dbReference type="NCBI Taxonomy" id="2100421"/>
    <lineage>
        <taxon>Viruses</taxon>
        <taxon>Duplodnaviria</taxon>
        <taxon>Heunggongvirae</taxon>
        <taxon>Uroviricota</taxon>
        <taxon>Caudoviricetes</taxon>
        <taxon>Peduoviridae</taxon>
        <taxon>Maltschvirus</taxon>
        <taxon>Maltschvirus maltsch</taxon>
    </lineage>
</organism>
<evidence type="ECO:0000313" key="1">
    <source>
        <dbReference type="EMBL" id="CAB4240671.1"/>
    </source>
</evidence>
<dbReference type="Pfam" id="PF13155">
    <property type="entry name" value="Toprim_2"/>
    <property type="match status" value="1"/>
</dbReference>
<gene>
    <name evidence="1" type="ORF">UFOVP38_48</name>
</gene>
<dbReference type="InterPro" id="IPR034154">
    <property type="entry name" value="TOPRIM_DnaG/twinkle"/>
</dbReference>